<dbReference type="OrthoDB" id="6293260at2"/>
<protein>
    <submittedName>
        <fullName evidence="2">GNAT family N-acetyltransferase</fullName>
    </submittedName>
</protein>
<keyword evidence="3" id="KW-1185">Reference proteome</keyword>
<name>A0A4U0R7M4_9RHOB</name>
<dbReference type="InterPro" id="IPR016181">
    <property type="entry name" value="Acyl_CoA_acyltransferase"/>
</dbReference>
<dbReference type="GO" id="GO:0016747">
    <property type="term" value="F:acyltransferase activity, transferring groups other than amino-acyl groups"/>
    <property type="evidence" value="ECO:0007669"/>
    <property type="project" value="InterPro"/>
</dbReference>
<dbReference type="PANTHER" id="PTHR43792:SF1">
    <property type="entry name" value="N-ACETYLTRANSFERASE DOMAIN-CONTAINING PROTEIN"/>
    <property type="match status" value="1"/>
</dbReference>
<dbReference type="Gene3D" id="3.40.630.30">
    <property type="match status" value="1"/>
</dbReference>
<proteinExistence type="predicted"/>
<keyword evidence="2" id="KW-0808">Transferase</keyword>
<dbReference type="EMBL" id="SUNI01000014">
    <property type="protein sequence ID" value="TJZ90776.1"/>
    <property type="molecule type" value="Genomic_DNA"/>
</dbReference>
<organism evidence="2 3">
    <name type="scientific">Paracoccus gahaiensis</name>
    <dbReference type="NCBI Taxonomy" id="1706839"/>
    <lineage>
        <taxon>Bacteria</taxon>
        <taxon>Pseudomonadati</taxon>
        <taxon>Pseudomonadota</taxon>
        <taxon>Alphaproteobacteria</taxon>
        <taxon>Rhodobacterales</taxon>
        <taxon>Paracoccaceae</taxon>
        <taxon>Paracoccus</taxon>
    </lineage>
</organism>
<dbReference type="AlphaFoldDB" id="A0A4U0R7M4"/>
<dbReference type="InterPro" id="IPR051531">
    <property type="entry name" value="N-acetyltransferase"/>
</dbReference>
<evidence type="ECO:0000313" key="2">
    <source>
        <dbReference type="EMBL" id="TJZ90776.1"/>
    </source>
</evidence>
<dbReference type="Pfam" id="PF13302">
    <property type="entry name" value="Acetyltransf_3"/>
    <property type="match status" value="1"/>
</dbReference>
<reference evidence="2 3" key="1">
    <citation type="submission" date="2019-04" db="EMBL/GenBank/DDBJ databases">
        <authorList>
            <person name="Li J."/>
        </authorList>
    </citation>
    <scope>NUCLEOTIDE SEQUENCE [LARGE SCALE GENOMIC DNA]</scope>
    <source>
        <strain evidence="2 3">KCTC 42687</strain>
    </source>
</reference>
<gene>
    <name evidence="2" type="ORF">FA743_14105</name>
</gene>
<accession>A0A4U0R7M4</accession>
<evidence type="ECO:0000313" key="3">
    <source>
        <dbReference type="Proteomes" id="UP000309747"/>
    </source>
</evidence>
<dbReference type="RefSeq" id="WP_136886744.1">
    <property type="nucleotide sequence ID" value="NZ_SUNI01000014.1"/>
</dbReference>
<feature type="domain" description="N-acetyltransferase" evidence="1">
    <location>
        <begin position="15"/>
        <end position="175"/>
    </location>
</feature>
<dbReference type="Proteomes" id="UP000309747">
    <property type="component" value="Unassembled WGS sequence"/>
</dbReference>
<dbReference type="SUPFAM" id="SSF55729">
    <property type="entry name" value="Acyl-CoA N-acyltransferases (Nat)"/>
    <property type="match status" value="1"/>
</dbReference>
<comment type="caution">
    <text evidence="2">The sequence shown here is derived from an EMBL/GenBank/DDBJ whole genome shotgun (WGS) entry which is preliminary data.</text>
</comment>
<dbReference type="PROSITE" id="PS51186">
    <property type="entry name" value="GNAT"/>
    <property type="match status" value="1"/>
</dbReference>
<dbReference type="InterPro" id="IPR000182">
    <property type="entry name" value="GNAT_dom"/>
</dbReference>
<sequence length="178" mass="19541">MIRLDPTPILTTDRLTLRAPQGSDWPHWRSFHHSDRARFIGGGADQKTGTSWRAFGHVIGHWAMRGFGMFVFTLKGDDTPLGMTGPWFPEGWPEGELGWTAWSGAAEGRGLVAEAARAARGHAFATLGWTTAVSYIHPDNARSIALAERLGAIRDRLAPQPEFDTPCVVYRHPAPEAA</sequence>
<evidence type="ECO:0000259" key="1">
    <source>
        <dbReference type="PROSITE" id="PS51186"/>
    </source>
</evidence>
<dbReference type="PANTHER" id="PTHR43792">
    <property type="entry name" value="GNAT FAMILY, PUTATIVE (AFU_ORTHOLOGUE AFUA_3G00765)-RELATED-RELATED"/>
    <property type="match status" value="1"/>
</dbReference>